<organism evidence="6 7">
    <name type="scientific">Rhodobacter ferrooxidans</name>
    <dbReference type="NCBI Taxonomy" id="371731"/>
    <lineage>
        <taxon>Bacteria</taxon>
        <taxon>Pseudomonadati</taxon>
        <taxon>Pseudomonadota</taxon>
        <taxon>Alphaproteobacteria</taxon>
        <taxon>Rhodobacterales</taxon>
        <taxon>Rhodobacter group</taxon>
        <taxon>Rhodobacter</taxon>
    </lineage>
</organism>
<evidence type="ECO:0000256" key="1">
    <source>
        <dbReference type="ARBA" id="ARBA00010688"/>
    </source>
</evidence>
<dbReference type="PANTHER" id="PTHR10584">
    <property type="entry name" value="SUGAR KINASE"/>
    <property type="match status" value="1"/>
</dbReference>
<dbReference type="STRING" id="371731.Rsw2DRAFT_3357"/>
<evidence type="ECO:0000259" key="5">
    <source>
        <dbReference type="Pfam" id="PF00294"/>
    </source>
</evidence>
<dbReference type="Gene3D" id="3.40.1190.20">
    <property type="match status" value="1"/>
</dbReference>
<reference evidence="6 7" key="1">
    <citation type="submission" date="2009-08" db="EMBL/GenBank/DDBJ databases">
        <title>The draft genome of Rhodobacter sp. SW2.</title>
        <authorList>
            <consortium name="US DOE Joint Genome Institute (JGI-PGF)"/>
            <person name="Lucas S."/>
            <person name="Copeland A."/>
            <person name="Lapidus A."/>
            <person name="Glavina del Rio T."/>
            <person name="Tice H."/>
            <person name="Bruce D."/>
            <person name="Goodwin L."/>
            <person name="Pitluck S."/>
            <person name="Larimer F."/>
            <person name="Land M.L."/>
            <person name="Hauser L."/>
            <person name="Emerson D."/>
        </authorList>
    </citation>
    <scope>NUCLEOTIDE SEQUENCE [LARGE SCALE GENOMIC DNA]</scope>
    <source>
        <strain evidence="6 7">SW2</strain>
    </source>
</reference>
<comment type="caution">
    <text evidence="6">The sequence shown here is derived from an EMBL/GenBank/DDBJ whole genome shotgun (WGS) entry which is preliminary data.</text>
</comment>
<dbReference type="PRINTS" id="PR00990">
    <property type="entry name" value="RIBOKINASE"/>
</dbReference>
<dbReference type="GO" id="GO:0005829">
    <property type="term" value="C:cytosol"/>
    <property type="evidence" value="ECO:0007669"/>
    <property type="project" value="TreeGrafter"/>
</dbReference>
<keyword evidence="7" id="KW-1185">Reference proteome</keyword>
<dbReference type="AlphaFoldDB" id="C8S5M8"/>
<dbReference type="EMBL" id="ACYY01000038">
    <property type="protein sequence ID" value="EEW23706.1"/>
    <property type="molecule type" value="Genomic_DNA"/>
</dbReference>
<evidence type="ECO:0000256" key="3">
    <source>
        <dbReference type="ARBA" id="ARBA00022777"/>
    </source>
</evidence>
<evidence type="ECO:0000256" key="4">
    <source>
        <dbReference type="RuleBase" id="RU003704"/>
    </source>
</evidence>
<keyword evidence="3 4" id="KW-0418">Kinase</keyword>
<dbReference type="GO" id="GO:0006796">
    <property type="term" value="P:phosphate-containing compound metabolic process"/>
    <property type="evidence" value="ECO:0007669"/>
    <property type="project" value="UniProtKB-ARBA"/>
</dbReference>
<feature type="domain" description="Carbohydrate kinase PfkB" evidence="5">
    <location>
        <begin position="8"/>
        <end position="287"/>
    </location>
</feature>
<proteinExistence type="inferred from homology"/>
<evidence type="ECO:0000256" key="2">
    <source>
        <dbReference type="ARBA" id="ARBA00022679"/>
    </source>
</evidence>
<keyword evidence="2 4" id="KW-0808">Transferase</keyword>
<dbReference type="SUPFAM" id="SSF53613">
    <property type="entry name" value="Ribokinase-like"/>
    <property type="match status" value="1"/>
</dbReference>
<gene>
    <name evidence="6" type="ORF">Rsw2DRAFT_3357</name>
</gene>
<dbReference type="Proteomes" id="UP000010121">
    <property type="component" value="Unassembled WGS sequence"/>
</dbReference>
<evidence type="ECO:0000313" key="6">
    <source>
        <dbReference type="EMBL" id="EEW23706.1"/>
    </source>
</evidence>
<sequence>MPDPRNIVLTVGSLHYDIMVEADHLPRRDETAVGSRWYPKFGGKGGNQAVAARRAGAVSRMVGAVGADDFGRFLREHLVRGGVEDRFVQQVAAVGSGMSVAIMDAAGDYAATIVSGANLLIPPAALADPAIWNGIGLLVLQNEIPEAVNLAAASEARARGIRVVLNAAPYREMSRDFRVLVDILVVNSVEAEMMGAGAVCCLHSASEAAENLAGQFETVIVTAGAQGLAAWTASDERLALPAEKVTVVSSHGAGDAFIGALAASLVAGADLQTACKAAAHAAAMHVAGKAIYATPPR</sequence>
<dbReference type="GO" id="GO:0016301">
    <property type="term" value="F:kinase activity"/>
    <property type="evidence" value="ECO:0007669"/>
    <property type="project" value="UniProtKB-KW"/>
</dbReference>
<protein>
    <submittedName>
        <fullName evidence="6">PfkB domain protein</fullName>
    </submittedName>
</protein>
<dbReference type="eggNOG" id="COG0524">
    <property type="taxonomic scope" value="Bacteria"/>
</dbReference>
<dbReference type="RefSeq" id="WP_008033149.1">
    <property type="nucleotide sequence ID" value="NZ_ACYY01000038.1"/>
</dbReference>
<evidence type="ECO:0000313" key="7">
    <source>
        <dbReference type="Proteomes" id="UP000010121"/>
    </source>
</evidence>
<dbReference type="InterPro" id="IPR002139">
    <property type="entry name" value="Ribo/fructo_kinase"/>
</dbReference>
<accession>C8S5M8</accession>
<dbReference type="InterPro" id="IPR002173">
    <property type="entry name" value="Carboh/pur_kinase_PfkB_CS"/>
</dbReference>
<dbReference type="PROSITE" id="PS00584">
    <property type="entry name" value="PFKB_KINASES_2"/>
    <property type="match status" value="1"/>
</dbReference>
<name>C8S5M8_9RHOB</name>
<dbReference type="Pfam" id="PF00294">
    <property type="entry name" value="PfkB"/>
    <property type="match status" value="1"/>
</dbReference>
<dbReference type="InterPro" id="IPR011611">
    <property type="entry name" value="PfkB_dom"/>
</dbReference>
<dbReference type="InterPro" id="IPR029056">
    <property type="entry name" value="Ribokinase-like"/>
</dbReference>
<dbReference type="PANTHER" id="PTHR10584:SF166">
    <property type="entry name" value="RIBOKINASE"/>
    <property type="match status" value="1"/>
</dbReference>
<comment type="similarity">
    <text evidence="1 4">Belongs to the carbohydrate kinase PfkB family.</text>
</comment>